<keyword evidence="4 7" id="KW-0862">Zinc</keyword>
<dbReference type="EMBL" id="CP049865">
    <property type="protein sequence ID" value="QIK70986.1"/>
    <property type="molecule type" value="Genomic_DNA"/>
</dbReference>
<name>A0A6G7Y2R8_9ACTN</name>
<dbReference type="RefSeq" id="WP_166230783.1">
    <property type="nucleotide sequence ID" value="NZ_CP049865.1"/>
</dbReference>
<dbReference type="InterPro" id="IPR011032">
    <property type="entry name" value="GroES-like_sf"/>
</dbReference>
<dbReference type="InterPro" id="IPR002328">
    <property type="entry name" value="ADH_Zn_CS"/>
</dbReference>
<dbReference type="Gene3D" id="3.40.50.720">
    <property type="entry name" value="NAD(P)-binding Rossmann-like Domain"/>
    <property type="match status" value="1"/>
</dbReference>
<dbReference type="GO" id="GO:0051903">
    <property type="term" value="F:S-(hydroxymethyl)glutathione dehydrogenase [NAD(P)+] activity"/>
    <property type="evidence" value="ECO:0007669"/>
    <property type="project" value="TreeGrafter"/>
</dbReference>
<dbReference type="SUPFAM" id="SSF51735">
    <property type="entry name" value="NAD(P)-binding Rossmann-fold domains"/>
    <property type="match status" value="1"/>
</dbReference>
<comment type="similarity">
    <text evidence="2 7">Belongs to the zinc-containing alcohol dehydrogenase family.</text>
</comment>
<evidence type="ECO:0000313" key="10">
    <source>
        <dbReference type="Proteomes" id="UP000501058"/>
    </source>
</evidence>
<dbReference type="PROSITE" id="PS00059">
    <property type="entry name" value="ADH_ZINC"/>
    <property type="match status" value="1"/>
</dbReference>
<dbReference type="Pfam" id="PF08240">
    <property type="entry name" value="ADH_N"/>
    <property type="match status" value="1"/>
</dbReference>
<dbReference type="Gene3D" id="3.90.180.10">
    <property type="entry name" value="Medium-chain alcohol dehydrogenases, catalytic domain"/>
    <property type="match status" value="1"/>
</dbReference>
<dbReference type="InterPro" id="IPR013149">
    <property type="entry name" value="ADH-like_C"/>
</dbReference>
<dbReference type="AlphaFoldDB" id="A0A6G7Y2R8"/>
<dbReference type="InterPro" id="IPR020843">
    <property type="entry name" value="ER"/>
</dbReference>
<dbReference type="PANTHER" id="PTHR43880:SF12">
    <property type="entry name" value="ALCOHOL DEHYDROGENASE CLASS-3"/>
    <property type="match status" value="1"/>
</dbReference>
<dbReference type="KEGG" id="prv:G7070_00200"/>
<reference evidence="9 10" key="1">
    <citation type="submission" date="2020-03" db="EMBL/GenBank/DDBJ databases">
        <title>Propioniciclava sp. nov., isolated from Hydrophilus acuminatus.</title>
        <authorList>
            <person name="Hyun D.-W."/>
            <person name="Bae J.-W."/>
        </authorList>
    </citation>
    <scope>NUCLEOTIDE SEQUENCE [LARGE SCALE GENOMIC DNA]</scope>
    <source>
        <strain evidence="9 10">HDW11</strain>
    </source>
</reference>
<evidence type="ECO:0000256" key="4">
    <source>
        <dbReference type="ARBA" id="ARBA00022833"/>
    </source>
</evidence>
<protein>
    <submittedName>
        <fullName evidence="9">Zinc-binding dehydrogenase</fullName>
    </submittedName>
</protein>
<dbReference type="InterPro" id="IPR036291">
    <property type="entry name" value="NAD(P)-bd_dom_sf"/>
</dbReference>
<evidence type="ECO:0000259" key="8">
    <source>
        <dbReference type="SMART" id="SM00829"/>
    </source>
</evidence>
<dbReference type="Pfam" id="PF00107">
    <property type="entry name" value="ADH_zinc_N"/>
    <property type="match status" value="1"/>
</dbReference>
<dbReference type="FunFam" id="3.40.50.720:FF:000003">
    <property type="entry name" value="S-(hydroxymethyl)glutathione dehydrogenase"/>
    <property type="match status" value="1"/>
</dbReference>
<dbReference type="PANTHER" id="PTHR43880">
    <property type="entry name" value="ALCOHOL DEHYDROGENASE"/>
    <property type="match status" value="1"/>
</dbReference>
<evidence type="ECO:0000256" key="6">
    <source>
        <dbReference type="ARBA" id="ARBA00023027"/>
    </source>
</evidence>
<keyword evidence="10" id="KW-1185">Reference proteome</keyword>
<sequence length="369" mass="37487">MTTAAVLHEVDADLVVETVVLTSPGPREVRVALAASGICHSDVMVARGGMASPLPIILGHEGSGVVLEVGSDVTRVRVGDHVALSWAPECGQCFYCLSGRSNLCAEYAPRVLDGGLLDGTSRFRSTGGDTIAQYSFLSTFTEETIVAEQSCVPISADMPLLPASLIGCAVMTGVGAALFSGNVRAGDTVAVLGGGGVGINAVQGAAIAGAGRVIVVDANPAKRETVSAFGATDFLLTGDGDPAAQVLELTHGRGADVVIDATGDAAAMAAAYSAARRGGRIVYVGVAPSDAVVALPAARLPREEKVITGSFYGGAVPLRDFPLVVDLYQSGRLKLDELVGAVVPLARINDVFGKPSNAARSVIDFGLGA</sequence>
<dbReference type="GO" id="GO:0008270">
    <property type="term" value="F:zinc ion binding"/>
    <property type="evidence" value="ECO:0007669"/>
    <property type="project" value="InterPro"/>
</dbReference>
<evidence type="ECO:0000256" key="3">
    <source>
        <dbReference type="ARBA" id="ARBA00022723"/>
    </source>
</evidence>
<evidence type="ECO:0000256" key="7">
    <source>
        <dbReference type="RuleBase" id="RU361277"/>
    </source>
</evidence>
<keyword evidence="6" id="KW-0520">NAD</keyword>
<evidence type="ECO:0000313" key="9">
    <source>
        <dbReference type="EMBL" id="QIK70986.1"/>
    </source>
</evidence>
<keyword evidence="5" id="KW-0560">Oxidoreductase</keyword>
<dbReference type="SUPFAM" id="SSF50129">
    <property type="entry name" value="GroES-like"/>
    <property type="match status" value="1"/>
</dbReference>
<evidence type="ECO:0000256" key="1">
    <source>
        <dbReference type="ARBA" id="ARBA00001947"/>
    </source>
</evidence>
<proteinExistence type="inferred from homology"/>
<gene>
    <name evidence="9" type="ORF">G7070_00200</name>
</gene>
<organism evidence="9 10">
    <name type="scientific">Propioniciclava coleopterorum</name>
    <dbReference type="NCBI Taxonomy" id="2714937"/>
    <lineage>
        <taxon>Bacteria</taxon>
        <taxon>Bacillati</taxon>
        <taxon>Actinomycetota</taxon>
        <taxon>Actinomycetes</taxon>
        <taxon>Propionibacteriales</taxon>
        <taxon>Propionibacteriaceae</taxon>
        <taxon>Propioniciclava</taxon>
    </lineage>
</organism>
<comment type="cofactor">
    <cofactor evidence="1 7">
        <name>Zn(2+)</name>
        <dbReference type="ChEBI" id="CHEBI:29105"/>
    </cofactor>
</comment>
<evidence type="ECO:0000256" key="5">
    <source>
        <dbReference type="ARBA" id="ARBA00023002"/>
    </source>
</evidence>
<evidence type="ECO:0000256" key="2">
    <source>
        <dbReference type="ARBA" id="ARBA00008072"/>
    </source>
</evidence>
<accession>A0A6G7Y2R8</accession>
<dbReference type="GO" id="GO:0005829">
    <property type="term" value="C:cytosol"/>
    <property type="evidence" value="ECO:0007669"/>
    <property type="project" value="TreeGrafter"/>
</dbReference>
<dbReference type="InterPro" id="IPR013154">
    <property type="entry name" value="ADH-like_N"/>
</dbReference>
<dbReference type="GO" id="GO:0046294">
    <property type="term" value="P:formaldehyde catabolic process"/>
    <property type="evidence" value="ECO:0007669"/>
    <property type="project" value="TreeGrafter"/>
</dbReference>
<dbReference type="Proteomes" id="UP000501058">
    <property type="component" value="Chromosome"/>
</dbReference>
<dbReference type="SMART" id="SM00829">
    <property type="entry name" value="PKS_ER"/>
    <property type="match status" value="1"/>
</dbReference>
<keyword evidence="3 7" id="KW-0479">Metal-binding</keyword>
<feature type="domain" description="Enoyl reductase (ER)" evidence="8">
    <location>
        <begin position="9"/>
        <end position="363"/>
    </location>
</feature>